<dbReference type="GO" id="GO:0006313">
    <property type="term" value="P:DNA transposition"/>
    <property type="evidence" value="ECO:0007669"/>
    <property type="project" value="InterPro"/>
</dbReference>
<dbReference type="Proteomes" id="UP000483379">
    <property type="component" value="Unassembled WGS sequence"/>
</dbReference>
<protein>
    <submittedName>
        <fullName evidence="2">Transposase</fullName>
    </submittedName>
</protein>
<dbReference type="RefSeq" id="WP_164456666.1">
    <property type="nucleotide sequence ID" value="NZ_JAAIJQ010000237.1"/>
</dbReference>
<comment type="caution">
    <text evidence="2">The sequence shown here is derived from an EMBL/GenBank/DDBJ whole genome shotgun (WGS) entry which is preliminary data.</text>
</comment>
<dbReference type="EMBL" id="JAAIJQ010000237">
    <property type="protein sequence ID" value="NEV65352.1"/>
    <property type="molecule type" value="Genomic_DNA"/>
</dbReference>
<gene>
    <name evidence="2" type="ORF">G3446_26605</name>
</gene>
<organism evidence="2 3">
    <name type="scientific">Thiorhodococcus minor</name>
    <dbReference type="NCBI Taxonomy" id="57489"/>
    <lineage>
        <taxon>Bacteria</taxon>
        <taxon>Pseudomonadati</taxon>
        <taxon>Pseudomonadota</taxon>
        <taxon>Gammaproteobacteria</taxon>
        <taxon>Chromatiales</taxon>
        <taxon>Chromatiaceae</taxon>
        <taxon>Thiorhodococcus</taxon>
    </lineage>
</organism>
<keyword evidence="3" id="KW-1185">Reference proteome</keyword>
<dbReference type="GO" id="GO:0004803">
    <property type="term" value="F:transposase activity"/>
    <property type="evidence" value="ECO:0007669"/>
    <property type="project" value="InterPro"/>
</dbReference>
<evidence type="ECO:0000313" key="2">
    <source>
        <dbReference type="EMBL" id="NEV65352.1"/>
    </source>
</evidence>
<feature type="non-terminal residue" evidence="2">
    <location>
        <position position="463"/>
    </location>
</feature>
<feature type="domain" description="Tn3 transposase DDE" evidence="1">
    <location>
        <begin position="153"/>
        <end position="462"/>
    </location>
</feature>
<name>A0A6M0K6H0_9GAMM</name>
<proteinExistence type="predicted"/>
<dbReference type="AlphaFoldDB" id="A0A6M0K6H0"/>
<sequence length="463" mass="52648">MGHTIRQLLAEQGGVEALSGQLHAVTAYHDNNYLPLLWPIHSHDRSALFRLLDLLQLESSTRDHRLLEALVVVRQHQGSRRSALAASVDVGFASQRWQAFVREDVNGKVFHGRRALELCVFMYLAEALQSGDVFVVSSGACADYRAQPLAWDAKLDDATRRNLFVVFGFGCNLGESQTARHAPEAIDRHSLRRINAQHVSVEKLEAALRDIIHEYARFDLPRFWGRPNVAIADGTHMELRGNNLLGEQHIRYGRYGGIAYHHISSTYIALFSNFIACGVWEAVYILDGLLQDRSDFAVDRVHADTHGQSEPVFGLPYLLGIKLLPRMRTWNDAVFYRPAKDIVYRHIDPLFSRTVGWELIETHWQDMMQVVLSIQAGKVLPSMLLRKLGSHSRQNRLYRAFRELGRVVRTLFLLSFVSEGDLRQSIRAETTKIESYNDFLDWIGFGGPILKSGDPIEQLKQVK</sequence>
<evidence type="ECO:0000259" key="1">
    <source>
        <dbReference type="Pfam" id="PF01526"/>
    </source>
</evidence>
<dbReference type="Pfam" id="PF01526">
    <property type="entry name" value="DDE_Tnp_Tn3"/>
    <property type="match status" value="1"/>
</dbReference>
<evidence type="ECO:0000313" key="3">
    <source>
        <dbReference type="Proteomes" id="UP000483379"/>
    </source>
</evidence>
<accession>A0A6M0K6H0</accession>
<reference evidence="2 3" key="1">
    <citation type="submission" date="2020-02" db="EMBL/GenBank/DDBJ databases">
        <title>Genome sequences of Thiorhodococcus mannitoliphagus and Thiorhodococcus minor, purple sulfur photosynthetic bacteria in the gammaproteobacterial family, Chromatiaceae.</title>
        <authorList>
            <person name="Aviles F.A."/>
            <person name="Meyer T.E."/>
            <person name="Kyndt J.A."/>
        </authorList>
    </citation>
    <scope>NUCLEOTIDE SEQUENCE [LARGE SCALE GENOMIC DNA]</scope>
    <source>
        <strain evidence="2 3">DSM 11518</strain>
    </source>
</reference>
<dbReference type="InterPro" id="IPR002513">
    <property type="entry name" value="Tn3_Tnp_DDE_dom"/>
</dbReference>